<dbReference type="PANTHER" id="PTHR12820">
    <property type="entry name" value="VACUOLAR SORTING PROTEIN 53"/>
    <property type="match status" value="1"/>
</dbReference>
<gene>
    <name evidence="2" type="ORF">RF11_00766</name>
</gene>
<dbReference type="GO" id="GO:0042147">
    <property type="term" value="P:retrograde transport, endosome to Golgi"/>
    <property type="evidence" value="ECO:0007669"/>
    <property type="project" value="InterPro"/>
</dbReference>
<name>A0A0C2MVF1_THEKT</name>
<accession>A0A0C2MVF1</accession>
<evidence type="ECO:0000259" key="1">
    <source>
        <dbReference type="Pfam" id="PF04100"/>
    </source>
</evidence>
<evidence type="ECO:0000313" key="3">
    <source>
        <dbReference type="Proteomes" id="UP000031668"/>
    </source>
</evidence>
<keyword evidence="3" id="KW-1185">Reference proteome</keyword>
<dbReference type="AlphaFoldDB" id="A0A0C2MVF1"/>
<dbReference type="InterPro" id="IPR007234">
    <property type="entry name" value="Vps53_N"/>
</dbReference>
<organism evidence="2 3">
    <name type="scientific">Thelohanellus kitauei</name>
    <name type="common">Myxosporean</name>
    <dbReference type="NCBI Taxonomy" id="669202"/>
    <lineage>
        <taxon>Eukaryota</taxon>
        <taxon>Metazoa</taxon>
        <taxon>Cnidaria</taxon>
        <taxon>Myxozoa</taxon>
        <taxon>Myxosporea</taxon>
        <taxon>Bivalvulida</taxon>
        <taxon>Platysporina</taxon>
        <taxon>Myxobolidae</taxon>
        <taxon>Thelohanellus</taxon>
    </lineage>
</organism>
<protein>
    <submittedName>
        <fullName evidence="2">Vacuolar protein sorting-associated protein 53</fullName>
    </submittedName>
</protein>
<reference evidence="2 3" key="1">
    <citation type="journal article" date="2014" name="Genome Biol. Evol.">
        <title>The genome of the myxosporean Thelohanellus kitauei shows adaptations to nutrient acquisition within its fish host.</title>
        <authorList>
            <person name="Yang Y."/>
            <person name="Xiong J."/>
            <person name="Zhou Z."/>
            <person name="Huo F."/>
            <person name="Miao W."/>
            <person name="Ran C."/>
            <person name="Liu Y."/>
            <person name="Zhang J."/>
            <person name="Feng J."/>
            <person name="Wang M."/>
            <person name="Wang M."/>
            <person name="Wang L."/>
            <person name="Yao B."/>
        </authorList>
    </citation>
    <scope>NUCLEOTIDE SEQUENCE [LARGE SCALE GENOMIC DNA]</scope>
    <source>
        <strain evidence="2">Wuqing</strain>
    </source>
</reference>
<dbReference type="OrthoDB" id="10261632at2759"/>
<dbReference type="Pfam" id="PF04100">
    <property type="entry name" value="Vps53_N"/>
    <property type="match status" value="1"/>
</dbReference>
<sequence>MGKVCFRVSKTRKRLRKLPIEIKATGFELCLKRMNFDEIFENLDRKGIETKPETLEKIKELLRSKEDAFEDPYEVYADPIVYINSRFPDEESLVKIDFEIEKVESEIKKIDADLADQLETICGSQDISVDKINDTISNLCNLVNKIEVLNTQAKENGDTVVEITKDIRKLENAKKNISSCISILHHFQLFSDGICDLRDCLEKVDFKRLYQVLQSLVAFREIFIDLEDVPQITELLDQFENIKGEIKSVIMLKFEESCYSEDHQTDVNHQSMSYITLMADKIFDLRNQFIGLFVNKLIDEYMADFVNNEGNSRIEHIELRYSWLKGRLAVYDELYNLWFPYSWEVDYKLSETFCIVTSKNLDEIITSGISEIDPRLFLVSLQRSINFEDYLVERYSFSDSSMKIEGILTSVFLKHIQIYIQFQDRNLNTLLSTHIKLARKEGLMGLVEATQQNAADNDEKIMKMAEGANAEEKFHPVLSVASELFLFYKKCLIQFTKMKCLSHIEELIHVFKKYLIEFMTEILESPMNRSVTKIAFEKYIPLDRVKQYCSVLATSSYCHDTVDQLEIKLSELVSNNTSPEFSFSSIQNKLSDISAQAINILANLIDQSLEPAFSVFSKTSWSTYQNVGDQSLYVTIICQILTLNIPRIRDCLDIRDTGYEKLMVQFSNVFMSKYFEKIFSCKNITAAGIEQIMLKVHKLILELVITPHKPFEEFVEKYKSYVEEPTLENFKRIVGMKSLKKNEETLLVEGFSIIDHKS</sequence>
<comment type="caution">
    <text evidence="2">The sequence shown here is derived from an EMBL/GenBank/DDBJ whole genome shotgun (WGS) entry which is preliminary data.</text>
</comment>
<dbReference type="GO" id="GO:0000938">
    <property type="term" value="C:GARP complex"/>
    <property type="evidence" value="ECO:0007669"/>
    <property type="project" value="InterPro"/>
</dbReference>
<dbReference type="OMA" id="YKFAEAK"/>
<dbReference type="Proteomes" id="UP000031668">
    <property type="component" value="Unassembled WGS sequence"/>
</dbReference>
<dbReference type="PANTHER" id="PTHR12820:SF0">
    <property type="entry name" value="VACUOLAR PROTEIN SORTING-ASSOCIATED PROTEIN 53 HOMOLOG"/>
    <property type="match status" value="1"/>
</dbReference>
<dbReference type="EMBL" id="JWZT01001784">
    <property type="protein sequence ID" value="KII71356.1"/>
    <property type="molecule type" value="Genomic_DNA"/>
</dbReference>
<dbReference type="GO" id="GO:0005829">
    <property type="term" value="C:cytosol"/>
    <property type="evidence" value="ECO:0007669"/>
    <property type="project" value="GOC"/>
</dbReference>
<evidence type="ECO:0000313" key="2">
    <source>
        <dbReference type="EMBL" id="KII71356.1"/>
    </source>
</evidence>
<feature type="domain" description="Vps53 N-terminal" evidence="1">
    <location>
        <begin position="79"/>
        <end position="435"/>
    </location>
</feature>
<dbReference type="InterPro" id="IPR039766">
    <property type="entry name" value="Vps53"/>
</dbReference>
<proteinExistence type="predicted"/>